<proteinExistence type="predicted"/>
<sequence length="220" mass="25567">MSATTNSNNNVKITGIKFTEINFNYEELQQKLKSFEDIKIYADNVKKNLTIKKQQWQNNIASEKSSITRHNEEIKSFEKKQKSLIATLDREKKEIQKLQSEVSNLKNDENVMNERKNFLVMQIDTMKKEIQKQRDSMVAKQMSLETQLSKNEPELKQFTDKLAFTMEGDVIIFTFTCIYENDSSQPCSFTLEVGNPIYKVLECNPAIDQVEELVSELNNS</sequence>
<keyword evidence="2" id="KW-1185">Reference proteome</keyword>
<evidence type="ECO:0000313" key="2">
    <source>
        <dbReference type="Proteomes" id="UP000789860"/>
    </source>
</evidence>
<dbReference type="Proteomes" id="UP000789860">
    <property type="component" value="Unassembled WGS sequence"/>
</dbReference>
<organism evidence="1 2">
    <name type="scientific">Scutellospora calospora</name>
    <dbReference type="NCBI Taxonomy" id="85575"/>
    <lineage>
        <taxon>Eukaryota</taxon>
        <taxon>Fungi</taxon>
        <taxon>Fungi incertae sedis</taxon>
        <taxon>Mucoromycota</taxon>
        <taxon>Glomeromycotina</taxon>
        <taxon>Glomeromycetes</taxon>
        <taxon>Diversisporales</taxon>
        <taxon>Gigasporaceae</taxon>
        <taxon>Scutellospora</taxon>
    </lineage>
</organism>
<accession>A0ACA9MB28</accession>
<evidence type="ECO:0000313" key="1">
    <source>
        <dbReference type="EMBL" id="CAG8574362.1"/>
    </source>
</evidence>
<feature type="non-terminal residue" evidence="1">
    <location>
        <position position="220"/>
    </location>
</feature>
<dbReference type="EMBL" id="CAJVPM010010578">
    <property type="protein sequence ID" value="CAG8574362.1"/>
    <property type="molecule type" value="Genomic_DNA"/>
</dbReference>
<protein>
    <submittedName>
        <fullName evidence="1">968_t:CDS:1</fullName>
    </submittedName>
</protein>
<comment type="caution">
    <text evidence="1">The sequence shown here is derived from an EMBL/GenBank/DDBJ whole genome shotgun (WGS) entry which is preliminary data.</text>
</comment>
<name>A0ACA9MB28_9GLOM</name>
<gene>
    <name evidence="1" type="ORF">SCALOS_LOCUS5963</name>
</gene>
<reference evidence="1" key="1">
    <citation type="submission" date="2021-06" db="EMBL/GenBank/DDBJ databases">
        <authorList>
            <person name="Kallberg Y."/>
            <person name="Tangrot J."/>
            <person name="Rosling A."/>
        </authorList>
    </citation>
    <scope>NUCLEOTIDE SEQUENCE</scope>
    <source>
        <strain evidence="1">AU212A</strain>
    </source>
</reference>